<comment type="caution">
    <text evidence="2">The sequence shown here is derived from an EMBL/GenBank/DDBJ whole genome shotgun (WGS) entry which is preliminary data.</text>
</comment>
<accession>A0A1J6IF50</accession>
<dbReference type="SUPFAM" id="SSF55394">
    <property type="entry name" value="Bactericidal permeability-increasing protein, BPI"/>
    <property type="match status" value="1"/>
</dbReference>
<keyword evidence="3" id="KW-1185">Reference proteome</keyword>
<dbReference type="EMBL" id="MJEQ01037192">
    <property type="protein sequence ID" value="OIS97570.1"/>
    <property type="molecule type" value="Genomic_DNA"/>
</dbReference>
<reference evidence="2" key="1">
    <citation type="submission" date="2016-11" db="EMBL/GenBank/DDBJ databases">
        <title>The genome of Nicotiana attenuata.</title>
        <authorList>
            <person name="Xu S."/>
            <person name="Brockmoeller T."/>
            <person name="Gaquerel E."/>
            <person name="Navarro A."/>
            <person name="Kuhl H."/>
            <person name="Gase K."/>
            <person name="Ling Z."/>
            <person name="Zhou W."/>
            <person name="Kreitzer C."/>
            <person name="Stanke M."/>
            <person name="Tang H."/>
            <person name="Lyons E."/>
            <person name="Pandey P."/>
            <person name="Pandey S.P."/>
            <person name="Timmermann B."/>
            <person name="Baldwin I.T."/>
        </authorList>
    </citation>
    <scope>NUCLEOTIDE SEQUENCE [LARGE SCALE GENOMIC DNA]</scope>
    <source>
        <strain evidence="2">UT</strain>
    </source>
</reference>
<keyword evidence="1" id="KW-0732">Signal</keyword>
<dbReference type="InterPro" id="IPR017943">
    <property type="entry name" value="Bactericidal_perm-incr_a/b_dom"/>
</dbReference>
<dbReference type="PANTHER" id="PTHR46801">
    <property type="entry name" value="OS06G0309200 PROTEIN"/>
    <property type="match status" value="1"/>
</dbReference>
<proteinExistence type="predicted"/>
<feature type="chain" id="PRO_5012453296" evidence="1">
    <location>
        <begin position="22"/>
        <end position="129"/>
    </location>
</feature>
<dbReference type="PANTHER" id="PTHR46801:SF2">
    <property type="entry name" value="LIPOPOLYSACCHARIDE-BINDING PROTEIN"/>
    <property type="match status" value="1"/>
</dbReference>
<dbReference type="Gene3D" id="3.15.10.10">
    <property type="entry name" value="Bactericidal permeability-increasing protein, domain 1"/>
    <property type="match status" value="1"/>
</dbReference>
<sequence length="129" mass="13890">MSSPSFFLSLLLISSTNHVKSNEEGYISVDISNKGLDFAKDFLVQMVESSLVPLDPPKIEKSKHIPFIGTVHMGLPNITVDKIHVISSTVKVGDTDNGEVSIQFIKKAPRLAAFSSDCVAFGSAATPQL</sequence>
<dbReference type="InterPro" id="IPR045897">
    <property type="entry name" value="BPI/LBP_pln"/>
</dbReference>
<evidence type="ECO:0000313" key="2">
    <source>
        <dbReference type="EMBL" id="OIS97570.1"/>
    </source>
</evidence>
<dbReference type="Proteomes" id="UP000187609">
    <property type="component" value="Unassembled WGS sequence"/>
</dbReference>
<dbReference type="GO" id="GO:0008289">
    <property type="term" value="F:lipid binding"/>
    <property type="evidence" value="ECO:0007669"/>
    <property type="project" value="InterPro"/>
</dbReference>
<dbReference type="STRING" id="49451.A0A1J6IF50"/>
<protein>
    <submittedName>
        <fullName evidence="2">Bpilbp family protein</fullName>
    </submittedName>
</protein>
<evidence type="ECO:0000313" key="3">
    <source>
        <dbReference type="Proteomes" id="UP000187609"/>
    </source>
</evidence>
<gene>
    <name evidence="2" type="ORF">A4A49_52353</name>
</gene>
<evidence type="ECO:0000256" key="1">
    <source>
        <dbReference type="SAM" id="SignalP"/>
    </source>
</evidence>
<organism evidence="2 3">
    <name type="scientific">Nicotiana attenuata</name>
    <name type="common">Coyote tobacco</name>
    <dbReference type="NCBI Taxonomy" id="49451"/>
    <lineage>
        <taxon>Eukaryota</taxon>
        <taxon>Viridiplantae</taxon>
        <taxon>Streptophyta</taxon>
        <taxon>Embryophyta</taxon>
        <taxon>Tracheophyta</taxon>
        <taxon>Spermatophyta</taxon>
        <taxon>Magnoliopsida</taxon>
        <taxon>eudicotyledons</taxon>
        <taxon>Gunneridae</taxon>
        <taxon>Pentapetalae</taxon>
        <taxon>asterids</taxon>
        <taxon>lamiids</taxon>
        <taxon>Solanales</taxon>
        <taxon>Solanaceae</taxon>
        <taxon>Nicotianoideae</taxon>
        <taxon>Nicotianeae</taxon>
        <taxon>Nicotiana</taxon>
    </lineage>
</organism>
<dbReference type="Gramene" id="OIS97570">
    <property type="protein sequence ID" value="OIS97570"/>
    <property type="gene ID" value="A4A49_52353"/>
</dbReference>
<dbReference type="AlphaFoldDB" id="A0A1J6IF50"/>
<feature type="signal peptide" evidence="1">
    <location>
        <begin position="1"/>
        <end position="21"/>
    </location>
</feature>
<name>A0A1J6IF50_NICAT</name>